<dbReference type="GeneID" id="71992458"/>
<organism evidence="1 2">
    <name type="scientific">Passalora fulva</name>
    <name type="common">Tomato leaf mold</name>
    <name type="synonym">Cladosporium fulvum</name>
    <dbReference type="NCBI Taxonomy" id="5499"/>
    <lineage>
        <taxon>Eukaryota</taxon>
        <taxon>Fungi</taxon>
        <taxon>Dikarya</taxon>
        <taxon>Ascomycota</taxon>
        <taxon>Pezizomycotina</taxon>
        <taxon>Dothideomycetes</taxon>
        <taxon>Dothideomycetidae</taxon>
        <taxon>Mycosphaerellales</taxon>
        <taxon>Mycosphaerellaceae</taxon>
        <taxon>Fulvia</taxon>
    </lineage>
</organism>
<dbReference type="KEGG" id="ffu:CLAFUR5_12580"/>
<protein>
    <submittedName>
        <fullName evidence="1">Uncharacterized protein</fullName>
    </submittedName>
</protein>
<dbReference type="AlphaFoldDB" id="A0A9Q8UVC7"/>
<evidence type="ECO:0000313" key="2">
    <source>
        <dbReference type="Proteomes" id="UP000756132"/>
    </source>
</evidence>
<dbReference type="EMBL" id="CP090173">
    <property type="protein sequence ID" value="UJO23859.1"/>
    <property type="molecule type" value="Genomic_DNA"/>
</dbReference>
<reference evidence="1" key="1">
    <citation type="submission" date="2021-12" db="EMBL/GenBank/DDBJ databases">
        <authorList>
            <person name="Zaccaron A."/>
            <person name="Stergiopoulos I."/>
        </authorList>
    </citation>
    <scope>NUCLEOTIDE SEQUENCE</scope>
    <source>
        <strain evidence="1">Race5_Kim</strain>
    </source>
</reference>
<dbReference type="RefSeq" id="XP_047768225.1">
    <property type="nucleotide sequence ID" value="XM_047911728.1"/>
</dbReference>
<name>A0A9Q8UVC7_PASFU</name>
<accession>A0A9Q8UVC7</accession>
<dbReference type="Proteomes" id="UP000756132">
    <property type="component" value="Chromosome 11"/>
</dbReference>
<keyword evidence="2" id="KW-1185">Reference proteome</keyword>
<sequence length="177" mass="19219">MSGLASDAKLEVLPARKVNLAKGRNMYELDLIQREIYTVAALPTPGSGSGPQQSDFNEDVSLPQAGMTDLPPFEMTQNLFAGSMGMTDYDFFESIMMPEVVKPAPLGQVMMPPDVSDFTQDLNIDAFDFDFSFLASGLTRPPSPEVGNDTTHNSGQVALTPQSEVVQLALRDLHLCC</sequence>
<reference evidence="1" key="2">
    <citation type="journal article" date="2022" name="Microb. Genom.">
        <title>A chromosome-scale genome assembly of the tomato pathogen Cladosporium fulvum reveals a compartmentalized genome architecture and the presence of a dispensable chromosome.</title>
        <authorList>
            <person name="Zaccaron A.Z."/>
            <person name="Chen L.H."/>
            <person name="Samaras A."/>
            <person name="Stergiopoulos I."/>
        </authorList>
    </citation>
    <scope>NUCLEOTIDE SEQUENCE</scope>
    <source>
        <strain evidence="1">Race5_Kim</strain>
    </source>
</reference>
<proteinExistence type="predicted"/>
<evidence type="ECO:0000313" key="1">
    <source>
        <dbReference type="EMBL" id="UJO23859.1"/>
    </source>
</evidence>
<gene>
    <name evidence="1" type="ORF">CLAFUR5_12580</name>
</gene>